<protein>
    <submittedName>
        <fullName evidence="2">Uncharacterized protein</fullName>
    </submittedName>
</protein>
<accession>A0A2N9HFX4</accession>
<organism evidence="2">
    <name type="scientific">Fagus sylvatica</name>
    <name type="common">Beechnut</name>
    <dbReference type="NCBI Taxonomy" id="28930"/>
    <lineage>
        <taxon>Eukaryota</taxon>
        <taxon>Viridiplantae</taxon>
        <taxon>Streptophyta</taxon>
        <taxon>Embryophyta</taxon>
        <taxon>Tracheophyta</taxon>
        <taxon>Spermatophyta</taxon>
        <taxon>Magnoliopsida</taxon>
        <taxon>eudicotyledons</taxon>
        <taxon>Gunneridae</taxon>
        <taxon>Pentapetalae</taxon>
        <taxon>rosids</taxon>
        <taxon>fabids</taxon>
        <taxon>Fagales</taxon>
        <taxon>Fagaceae</taxon>
        <taxon>Fagus</taxon>
    </lineage>
</organism>
<evidence type="ECO:0000313" key="2">
    <source>
        <dbReference type="EMBL" id="SPD10835.1"/>
    </source>
</evidence>
<sequence length="281" mass="31995">MQEGSVVLQSPSFNSYSSEKFSEIAARVVEEFRLESDPESNIFNYDSQNPPPLQPPQPKTSNTTTTQPQQQQQQQQDKDNHNEKHEYEDVNEDDFEFAFVCKEPNTSLISADEIFYNGQIRPIYPLFDQSLLSNHSHIDNTNTTHIRRPPLRKLMIEEQERDSCSSSEADDLDGIPAGTYCVWAPGGTHAGSPSDRCKKSNSTGSSKRWKFRDLLFRSNSDGKDKFVFLTPSQKAEKMNNKTAVMVEAGDNDKRKSFLPYRNEFVGFFTNANGLTRTLQPF</sequence>
<name>A0A2N9HFX4_FAGSY</name>
<feature type="compositionally biased region" description="Basic and acidic residues" evidence="1">
    <location>
        <begin position="76"/>
        <end position="86"/>
    </location>
</feature>
<dbReference type="EMBL" id="OIVN01003380">
    <property type="protein sequence ID" value="SPD10835.1"/>
    <property type="molecule type" value="Genomic_DNA"/>
</dbReference>
<gene>
    <name evidence="2" type="ORF">FSB_LOCUS38717</name>
</gene>
<feature type="region of interest" description="Disordered" evidence="1">
    <location>
        <begin position="39"/>
        <end position="86"/>
    </location>
</feature>
<feature type="compositionally biased region" description="Low complexity" evidence="1">
    <location>
        <begin position="59"/>
        <end position="75"/>
    </location>
</feature>
<dbReference type="PANTHER" id="PTHR33095:SF23">
    <property type="entry name" value="DUF1645 FAMILY PROTEIN"/>
    <property type="match status" value="1"/>
</dbReference>
<feature type="compositionally biased region" description="Pro residues" evidence="1">
    <location>
        <begin position="49"/>
        <end position="58"/>
    </location>
</feature>
<dbReference type="AlphaFoldDB" id="A0A2N9HFX4"/>
<dbReference type="PANTHER" id="PTHR33095">
    <property type="entry name" value="OS07G0619500 PROTEIN"/>
    <property type="match status" value="1"/>
</dbReference>
<reference evidence="2" key="1">
    <citation type="submission" date="2018-02" db="EMBL/GenBank/DDBJ databases">
        <authorList>
            <person name="Cohen D.B."/>
            <person name="Kent A.D."/>
        </authorList>
    </citation>
    <scope>NUCLEOTIDE SEQUENCE</scope>
</reference>
<proteinExistence type="predicted"/>
<dbReference type="InterPro" id="IPR012442">
    <property type="entry name" value="DUF1645_plant"/>
</dbReference>
<dbReference type="Pfam" id="PF07816">
    <property type="entry name" value="DUF1645"/>
    <property type="match status" value="1"/>
</dbReference>
<evidence type="ECO:0000256" key="1">
    <source>
        <dbReference type="SAM" id="MobiDB-lite"/>
    </source>
</evidence>